<dbReference type="SUPFAM" id="SSF53335">
    <property type="entry name" value="S-adenosyl-L-methionine-dependent methyltransferases"/>
    <property type="match status" value="1"/>
</dbReference>
<comment type="caution">
    <text evidence="2">The sequence shown here is derived from an EMBL/GenBank/DDBJ whole genome shotgun (WGS) entry which is preliminary data.</text>
</comment>
<dbReference type="PANTHER" id="PTHR34203:SF15">
    <property type="entry name" value="SLL1173 PROTEIN"/>
    <property type="match status" value="1"/>
</dbReference>
<dbReference type="Proteomes" id="UP001241747">
    <property type="component" value="Unassembled WGS sequence"/>
</dbReference>
<dbReference type="Gene3D" id="3.40.50.150">
    <property type="entry name" value="Vaccinia Virus protein VP39"/>
    <property type="match status" value="1"/>
</dbReference>
<evidence type="ECO:0000313" key="3">
    <source>
        <dbReference type="Proteomes" id="UP001241747"/>
    </source>
</evidence>
<keyword evidence="2" id="KW-0489">Methyltransferase</keyword>
<dbReference type="GO" id="GO:0032259">
    <property type="term" value="P:methylation"/>
    <property type="evidence" value="ECO:0007669"/>
    <property type="project" value="UniProtKB-KW"/>
</dbReference>
<gene>
    <name evidence="2" type="ORF">QOZ94_004311</name>
</gene>
<dbReference type="RefSeq" id="WP_237347749.1">
    <property type="nucleotide sequence ID" value="NZ_JABWGX010000050.1"/>
</dbReference>
<reference evidence="2 3" key="1">
    <citation type="submission" date="2023-07" db="EMBL/GenBank/DDBJ databases">
        <title>Genomic Encyclopedia of Type Strains, Phase IV (KMG-IV): sequencing the most valuable type-strain genomes for metagenomic binning, comparative biology and taxonomic classification.</title>
        <authorList>
            <person name="Goeker M."/>
        </authorList>
    </citation>
    <scope>NUCLEOTIDE SEQUENCE [LARGE SCALE GENOMIC DNA]</scope>
    <source>
        <strain evidence="2 3">DSM 3770</strain>
    </source>
</reference>
<keyword evidence="3" id="KW-1185">Reference proteome</keyword>
<proteinExistence type="predicted"/>
<dbReference type="EMBL" id="JAUSVY010000021">
    <property type="protein sequence ID" value="MDQ0507487.1"/>
    <property type="molecule type" value="Genomic_DNA"/>
</dbReference>
<dbReference type="InterPro" id="IPR052514">
    <property type="entry name" value="SAM-dependent_MTase"/>
</dbReference>
<evidence type="ECO:0000259" key="1">
    <source>
        <dbReference type="Pfam" id="PF05050"/>
    </source>
</evidence>
<dbReference type="InterPro" id="IPR006342">
    <property type="entry name" value="FkbM_mtfrase"/>
</dbReference>
<dbReference type="Pfam" id="PF05050">
    <property type="entry name" value="Methyltransf_21"/>
    <property type="match status" value="1"/>
</dbReference>
<dbReference type="InterPro" id="IPR029063">
    <property type="entry name" value="SAM-dependent_MTases_sf"/>
</dbReference>
<dbReference type="NCBIfam" id="TIGR01444">
    <property type="entry name" value="fkbM_fam"/>
    <property type="match status" value="1"/>
</dbReference>
<name>A0ABU0LK21_XANAG</name>
<keyword evidence="2" id="KW-0808">Transferase</keyword>
<feature type="domain" description="Methyltransferase FkbM" evidence="1">
    <location>
        <begin position="17"/>
        <end position="164"/>
    </location>
</feature>
<dbReference type="PANTHER" id="PTHR34203">
    <property type="entry name" value="METHYLTRANSFERASE, FKBM FAMILY PROTEIN"/>
    <property type="match status" value="1"/>
</dbReference>
<dbReference type="GO" id="GO:0008168">
    <property type="term" value="F:methyltransferase activity"/>
    <property type="evidence" value="ECO:0007669"/>
    <property type="project" value="UniProtKB-KW"/>
</dbReference>
<evidence type="ECO:0000313" key="2">
    <source>
        <dbReference type="EMBL" id="MDQ0507487.1"/>
    </source>
</evidence>
<organism evidence="2 3">
    <name type="scientific">Xanthobacter agilis</name>
    <dbReference type="NCBI Taxonomy" id="47492"/>
    <lineage>
        <taxon>Bacteria</taxon>
        <taxon>Pseudomonadati</taxon>
        <taxon>Pseudomonadota</taxon>
        <taxon>Alphaproteobacteria</taxon>
        <taxon>Hyphomicrobiales</taxon>
        <taxon>Xanthobacteraceae</taxon>
        <taxon>Xanthobacter</taxon>
    </lineage>
</organism>
<protein>
    <submittedName>
        <fullName evidence="2">FkbM family methyltransferase</fullName>
    </submittedName>
</protein>
<sequence>MEYIYTYHLHEGDIAIDVGAHRARHTIPMASKVGRSGKVYAVEAAPEMRDKLRAAINHSGVDKIRNIVTYLDCAVSDRTGTMDFYYVPQAAGMSGLAPQQYPEGANVIVEQVEVCRLDDIIPVDTPVRFIKMDIEGAEFHALKGAQQLLEASRPLIVFEYTGQSAARRYNYTSDQFFKFWSDLGYCLFTAAGDAHGPENWGQRGPHDLLAAPVEQASWAQRVAHAAVLRAAAEHLARIDG</sequence>
<accession>A0ABU0LK21</accession>